<dbReference type="InterPro" id="IPR010601">
    <property type="entry name" value="DUF1182"/>
</dbReference>
<proteinExistence type="predicted"/>
<keyword evidence="3" id="KW-1185">Reference proteome</keyword>
<comment type="caution">
    <text evidence="2">The sequence shown here is derived from an EMBL/GenBank/DDBJ whole genome shotgun (WGS) entry which is preliminary data.</text>
</comment>
<evidence type="ECO:0008006" key="4">
    <source>
        <dbReference type="Google" id="ProtNLM"/>
    </source>
</evidence>
<name>A0AAV5TJM4_9BILA</name>
<feature type="transmembrane region" description="Helical" evidence="1">
    <location>
        <begin position="60"/>
        <end position="82"/>
    </location>
</feature>
<dbReference type="PANTHER" id="PTHR38614">
    <property type="entry name" value="PROTEIN CBG09954"/>
    <property type="match status" value="1"/>
</dbReference>
<protein>
    <recommendedName>
        <fullName evidence="4">G protein-coupled receptor</fullName>
    </recommendedName>
</protein>
<organism evidence="2 3">
    <name type="scientific">Pristionchus entomophagus</name>
    <dbReference type="NCBI Taxonomy" id="358040"/>
    <lineage>
        <taxon>Eukaryota</taxon>
        <taxon>Metazoa</taxon>
        <taxon>Ecdysozoa</taxon>
        <taxon>Nematoda</taxon>
        <taxon>Chromadorea</taxon>
        <taxon>Rhabditida</taxon>
        <taxon>Rhabditina</taxon>
        <taxon>Diplogasteromorpha</taxon>
        <taxon>Diplogasteroidea</taxon>
        <taxon>Neodiplogasteridae</taxon>
        <taxon>Pristionchus</taxon>
    </lineage>
</organism>
<gene>
    <name evidence="2" type="ORF">PENTCL1PPCAC_16562</name>
</gene>
<dbReference type="EMBL" id="BTSX01000004">
    <property type="protein sequence ID" value="GMS94387.1"/>
    <property type="molecule type" value="Genomic_DNA"/>
</dbReference>
<keyword evidence="1" id="KW-1133">Transmembrane helix</keyword>
<feature type="transmembrane region" description="Helical" evidence="1">
    <location>
        <begin position="20"/>
        <end position="39"/>
    </location>
</feature>
<feature type="non-terminal residue" evidence="2">
    <location>
        <position position="129"/>
    </location>
</feature>
<evidence type="ECO:0000313" key="3">
    <source>
        <dbReference type="Proteomes" id="UP001432027"/>
    </source>
</evidence>
<keyword evidence="1" id="KW-0472">Membrane</keyword>
<keyword evidence="1" id="KW-0812">Transmembrane</keyword>
<reference evidence="2" key="1">
    <citation type="submission" date="2023-10" db="EMBL/GenBank/DDBJ databases">
        <title>Genome assembly of Pristionchus species.</title>
        <authorList>
            <person name="Yoshida K."/>
            <person name="Sommer R.J."/>
        </authorList>
    </citation>
    <scope>NUCLEOTIDE SEQUENCE</scope>
    <source>
        <strain evidence="2">RS0144</strain>
    </source>
</reference>
<feature type="transmembrane region" description="Helical" evidence="1">
    <location>
        <begin position="102"/>
        <end position="119"/>
    </location>
</feature>
<sequence length="129" mass="14423">MSRAVFGTAAYAALQAPTMYNFTLILFTFSSLPVNLLLIRKIRRSGSMKSSGRTIDELSITYGLIAQGCFPCFVIAIVYNILLTQGVIFSIEFKMIVDSTGYVVLGINTLSSFIFIRSFRRHLMELFGK</sequence>
<accession>A0AAV5TJM4</accession>
<evidence type="ECO:0000256" key="1">
    <source>
        <dbReference type="SAM" id="Phobius"/>
    </source>
</evidence>
<dbReference type="Proteomes" id="UP001432027">
    <property type="component" value="Unassembled WGS sequence"/>
</dbReference>
<dbReference type="AlphaFoldDB" id="A0AAV5TJM4"/>
<dbReference type="PANTHER" id="PTHR38614:SF1">
    <property type="entry name" value="G_PROTEIN_RECEP_F1_2 DOMAIN-CONTAINING PROTEIN"/>
    <property type="match status" value="1"/>
</dbReference>
<evidence type="ECO:0000313" key="2">
    <source>
        <dbReference type="EMBL" id="GMS94387.1"/>
    </source>
</evidence>